<feature type="signal peptide" evidence="1">
    <location>
        <begin position="1"/>
        <end position="27"/>
    </location>
</feature>
<name>D7M446_ARALL</name>
<dbReference type="Proteomes" id="UP000008694">
    <property type="component" value="Unassembled WGS sequence"/>
</dbReference>
<evidence type="ECO:0000313" key="3">
    <source>
        <dbReference type="Proteomes" id="UP000008694"/>
    </source>
</evidence>
<evidence type="ECO:0000256" key="1">
    <source>
        <dbReference type="SAM" id="SignalP"/>
    </source>
</evidence>
<proteinExistence type="predicted"/>
<keyword evidence="1" id="KW-0732">Signal</keyword>
<sequence>MGDLEQLHGVWMWILVVKLQALQHGNGAGVCVLYGSENLKASSTIYSSAVVKT</sequence>
<evidence type="ECO:0000313" key="2">
    <source>
        <dbReference type="EMBL" id="EFH51194.1"/>
    </source>
</evidence>
<accession>D7M446</accession>
<protein>
    <submittedName>
        <fullName evidence="2">Uncharacterized protein</fullName>
    </submittedName>
</protein>
<dbReference type="STRING" id="81972.D7M446"/>
<dbReference type="AlphaFoldDB" id="D7M446"/>
<dbReference type="HOGENOM" id="CLU_3071437_0_0_1"/>
<organism evidence="3">
    <name type="scientific">Arabidopsis lyrata subsp. lyrata</name>
    <name type="common">Lyre-leaved rock-cress</name>
    <dbReference type="NCBI Taxonomy" id="81972"/>
    <lineage>
        <taxon>Eukaryota</taxon>
        <taxon>Viridiplantae</taxon>
        <taxon>Streptophyta</taxon>
        <taxon>Embryophyta</taxon>
        <taxon>Tracheophyta</taxon>
        <taxon>Spermatophyta</taxon>
        <taxon>Magnoliopsida</taxon>
        <taxon>eudicotyledons</taxon>
        <taxon>Gunneridae</taxon>
        <taxon>Pentapetalae</taxon>
        <taxon>rosids</taxon>
        <taxon>malvids</taxon>
        <taxon>Brassicales</taxon>
        <taxon>Brassicaceae</taxon>
        <taxon>Camelineae</taxon>
        <taxon>Arabidopsis</taxon>
    </lineage>
</organism>
<dbReference type="Gramene" id="scaffold_604069.1">
    <property type="protein sequence ID" value="scaffold_604069.1"/>
    <property type="gene ID" value="scaffold_604069.1"/>
</dbReference>
<reference evidence="3" key="1">
    <citation type="journal article" date="2011" name="Nat. Genet.">
        <title>The Arabidopsis lyrata genome sequence and the basis of rapid genome size change.</title>
        <authorList>
            <person name="Hu T.T."/>
            <person name="Pattyn P."/>
            <person name="Bakker E.G."/>
            <person name="Cao J."/>
            <person name="Cheng J.-F."/>
            <person name="Clark R.M."/>
            <person name="Fahlgren N."/>
            <person name="Fawcett J.A."/>
            <person name="Grimwood J."/>
            <person name="Gundlach H."/>
            <person name="Haberer G."/>
            <person name="Hollister J.D."/>
            <person name="Ossowski S."/>
            <person name="Ottilar R.P."/>
            <person name="Salamov A.A."/>
            <person name="Schneeberger K."/>
            <person name="Spannagl M."/>
            <person name="Wang X."/>
            <person name="Yang L."/>
            <person name="Nasrallah M.E."/>
            <person name="Bergelson J."/>
            <person name="Carrington J.C."/>
            <person name="Gaut B.S."/>
            <person name="Schmutz J."/>
            <person name="Mayer K.F.X."/>
            <person name="Van de Peer Y."/>
            <person name="Grigoriev I.V."/>
            <person name="Nordborg M."/>
            <person name="Weigel D."/>
            <person name="Guo Y.-L."/>
        </authorList>
    </citation>
    <scope>NUCLEOTIDE SEQUENCE [LARGE SCALE GENOMIC DNA]</scope>
    <source>
        <strain evidence="3">cv. MN47</strain>
    </source>
</reference>
<keyword evidence="3" id="KW-1185">Reference proteome</keyword>
<feature type="chain" id="PRO_5003103183" evidence="1">
    <location>
        <begin position="28"/>
        <end position="53"/>
    </location>
</feature>
<gene>
    <name evidence="2" type="ORF">ARALYDRAFT_912012</name>
</gene>
<dbReference type="EMBL" id="GL348718">
    <property type="protein sequence ID" value="EFH51194.1"/>
    <property type="molecule type" value="Genomic_DNA"/>
</dbReference>